<accession>A0ABN8ECD9</accession>
<keyword evidence="2 8" id="KW-0378">Hydrolase</keyword>
<dbReference type="Gene3D" id="1.20.120.1080">
    <property type="match status" value="1"/>
</dbReference>
<dbReference type="PANTHER" id="PTHR43519:SF1">
    <property type="entry name" value="ATP-DEPENDENT RNA HELICASE HRPB"/>
    <property type="match status" value="1"/>
</dbReference>
<dbReference type="PROSITE" id="PS51192">
    <property type="entry name" value="HELICASE_ATP_BIND_1"/>
    <property type="match status" value="1"/>
</dbReference>
<dbReference type="Proteomes" id="UP000838100">
    <property type="component" value="Unassembled WGS sequence"/>
</dbReference>
<dbReference type="Pfam" id="PF00270">
    <property type="entry name" value="DEAD"/>
    <property type="match status" value="1"/>
</dbReference>
<dbReference type="InterPro" id="IPR049614">
    <property type="entry name" value="HrpB_DEXH"/>
</dbReference>
<sequence length="835" mass="92771">MSLPIKAILPEVFESLLVSNKLVVIAEPGAGKTTGLPLALLTQPWLGDKKILVIQPRRLSAQTAAERMAQSLGESVGHTVGYRTGTKSQCRSSTVIEVVTEGVYIRMLQSDPSMEGWGAVLFDEFHERNANSDLSLALTLEAVSLFYEDKTSPKLIVMSATMEAEPITELVGGCEVIRSKGRQFPVSVRYMPSPSRASYFQRMEFMAEVVVQALADYSGDVLVFVAGVGEISWLLNALSSVDADVYPLHASLAIEQQRRAIDPSARRKVIIATNIAETGVTIDGVEVVVDSGFEKVAEFDLNTSMTRLEQVAISRASADQRKGRAGRTAAGYCIRCWSQEKTLLAARPAELMRIDCSSTMLELAAWGDSDFSAYRWLQQPSSAAVAVAEHSLLSIGAIDGETAVTALGERITRYGVEPRIAVMLDYAQRQDGGEVVQQALTLCAILSEADIIDQQQAGSGSLLARLEVVAFGAGPLKIHHNRLARVKHLAKQLARKVGVTWQYTHVEPAIIAELLLQAWPGRLARQRSKGEGEYLLASGQGAMLSDNEKAQWLFAPVIISSRGINRIGQFLTLSDDFISEHIRPRATVATRFEFDRQSESVRARRVTHFNAIELSSSSEVDVDKDALSQWWQNYIEQVGVECLQLSRLQDYQQLVAKLAIYRQYHDDLPLLDSSWLIAHLDDWFVPYISGVKSLAQLRAVPWSRHIQSSLSWQQMNILENLMPASFLLPSGEPAKIDYINEAGPIVRGRIQQFFGLDRSPSLFNGRLALIVDLLSPARRSLQITSDLKGFWQGSYESIKKEMKGRYPRHYWPDNPLEAEPTNRTKKSDDQRRKKR</sequence>
<evidence type="ECO:0000256" key="2">
    <source>
        <dbReference type="ARBA" id="ARBA00022801"/>
    </source>
</evidence>
<dbReference type="InterPro" id="IPR013689">
    <property type="entry name" value="RNA_helicase_ATP-dep_HrpB_C"/>
</dbReference>
<evidence type="ECO:0000259" key="7">
    <source>
        <dbReference type="PROSITE" id="PS51194"/>
    </source>
</evidence>
<dbReference type="InterPro" id="IPR001650">
    <property type="entry name" value="Helicase_C-like"/>
</dbReference>
<dbReference type="GO" id="GO:0016787">
    <property type="term" value="F:hydrolase activity"/>
    <property type="evidence" value="ECO:0007669"/>
    <property type="project" value="UniProtKB-KW"/>
</dbReference>
<evidence type="ECO:0000256" key="4">
    <source>
        <dbReference type="ARBA" id="ARBA00022840"/>
    </source>
</evidence>
<dbReference type="EMBL" id="CAKLPX010000001">
    <property type="protein sequence ID" value="CAH0990153.1"/>
    <property type="molecule type" value="Genomic_DNA"/>
</dbReference>
<gene>
    <name evidence="8" type="primary">hrpB</name>
    <name evidence="8" type="ORF">SIN8267_00238</name>
</gene>
<protein>
    <submittedName>
        <fullName evidence="8">ATP-dependent RNA helicase HrpB</fullName>
        <ecNumber evidence="8">3.6.4.13</ecNumber>
    </submittedName>
</protein>
<dbReference type="InterPro" id="IPR014001">
    <property type="entry name" value="Helicase_ATP-bd"/>
</dbReference>
<dbReference type="EC" id="3.6.4.13" evidence="8"/>
<evidence type="ECO:0000259" key="6">
    <source>
        <dbReference type="PROSITE" id="PS51192"/>
    </source>
</evidence>
<evidence type="ECO:0000313" key="8">
    <source>
        <dbReference type="EMBL" id="CAH0990153.1"/>
    </source>
</evidence>
<dbReference type="Pfam" id="PF00271">
    <property type="entry name" value="Helicase_C"/>
    <property type="match status" value="1"/>
</dbReference>
<evidence type="ECO:0000313" key="9">
    <source>
        <dbReference type="Proteomes" id="UP000838100"/>
    </source>
</evidence>
<keyword evidence="3 8" id="KW-0347">Helicase</keyword>
<dbReference type="InterPro" id="IPR007502">
    <property type="entry name" value="Helicase-assoc_dom"/>
</dbReference>
<evidence type="ECO:0000256" key="3">
    <source>
        <dbReference type="ARBA" id="ARBA00022806"/>
    </source>
</evidence>
<name>A0ABN8ECD9_9GAMM</name>
<dbReference type="PANTHER" id="PTHR43519">
    <property type="entry name" value="ATP-DEPENDENT RNA HELICASE HRPB"/>
    <property type="match status" value="1"/>
</dbReference>
<keyword evidence="9" id="KW-1185">Reference proteome</keyword>
<dbReference type="SMART" id="SM00847">
    <property type="entry name" value="HA2"/>
    <property type="match status" value="1"/>
</dbReference>
<keyword evidence="4" id="KW-0067">ATP-binding</keyword>
<dbReference type="Pfam" id="PF08482">
    <property type="entry name" value="HrpB_C"/>
    <property type="match status" value="1"/>
</dbReference>
<dbReference type="SMART" id="SM00490">
    <property type="entry name" value="HELICc"/>
    <property type="match status" value="1"/>
</dbReference>
<comment type="caution">
    <text evidence="8">The sequence shown here is derived from an EMBL/GenBank/DDBJ whole genome shotgun (WGS) entry which is preliminary data.</text>
</comment>
<organism evidence="8 9">
    <name type="scientific">Sinobacterium norvegicum</name>
    <dbReference type="NCBI Taxonomy" id="1641715"/>
    <lineage>
        <taxon>Bacteria</taxon>
        <taxon>Pseudomonadati</taxon>
        <taxon>Pseudomonadota</taxon>
        <taxon>Gammaproteobacteria</taxon>
        <taxon>Cellvibrionales</taxon>
        <taxon>Spongiibacteraceae</taxon>
        <taxon>Sinobacterium</taxon>
    </lineage>
</organism>
<keyword evidence="1" id="KW-0547">Nucleotide-binding</keyword>
<evidence type="ECO:0000256" key="1">
    <source>
        <dbReference type="ARBA" id="ARBA00022741"/>
    </source>
</evidence>
<dbReference type="PROSITE" id="PS51194">
    <property type="entry name" value="HELICASE_CTER"/>
    <property type="match status" value="1"/>
</dbReference>
<dbReference type="GO" id="GO:0003724">
    <property type="term" value="F:RNA helicase activity"/>
    <property type="evidence" value="ECO:0007669"/>
    <property type="project" value="UniProtKB-EC"/>
</dbReference>
<feature type="region of interest" description="Disordered" evidence="5">
    <location>
        <begin position="809"/>
        <end position="835"/>
    </location>
</feature>
<feature type="compositionally biased region" description="Basic and acidic residues" evidence="5">
    <location>
        <begin position="820"/>
        <end position="835"/>
    </location>
</feature>
<dbReference type="RefSeq" id="WP_290368472.1">
    <property type="nucleotide sequence ID" value="NZ_CAKLPX010000001.1"/>
</dbReference>
<proteinExistence type="predicted"/>
<feature type="domain" description="Helicase C-terminal" evidence="7">
    <location>
        <begin position="209"/>
        <end position="367"/>
    </location>
</feature>
<dbReference type="NCBIfam" id="TIGR01970">
    <property type="entry name" value="DEAH_box_HrpB"/>
    <property type="match status" value="1"/>
</dbReference>
<reference evidence="8" key="1">
    <citation type="submission" date="2021-12" db="EMBL/GenBank/DDBJ databases">
        <authorList>
            <person name="Rodrigo-Torres L."/>
            <person name="Arahal R. D."/>
            <person name="Lucena T."/>
        </authorList>
    </citation>
    <scope>NUCLEOTIDE SEQUENCE</scope>
    <source>
        <strain evidence="8">CECT 8267</strain>
    </source>
</reference>
<dbReference type="SMART" id="SM00487">
    <property type="entry name" value="DEXDc"/>
    <property type="match status" value="1"/>
</dbReference>
<dbReference type="SUPFAM" id="SSF52540">
    <property type="entry name" value="P-loop containing nucleoside triphosphate hydrolases"/>
    <property type="match status" value="1"/>
</dbReference>
<dbReference type="InterPro" id="IPR027417">
    <property type="entry name" value="P-loop_NTPase"/>
</dbReference>
<evidence type="ECO:0000256" key="5">
    <source>
        <dbReference type="SAM" id="MobiDB-lite"/>
    </source>
</evidence>
<dbReference type="Gene3D" id="3.40.50.300">
    <property type="entry name" value="P-loop containing nucleotide triphosphate hydrolases"/>
    <property type="match status" value="2"/>
</dbReference>
<feature type="domain" description="Helicase ATP-binding" evidence="6">
    <location>
        <begin position="13"/>
        <end position="180"/>
    </location>
</feature>
<dbReference type="PIRSF" id="PIRSF005496">
    <property type="entry name" value="ATP_hel_hrpB"/>
    <property type="match status" value="1"/>
</dbReference>
<dbReference type="InterPro" id="IPR010225">
    <property type="entry name" value="HrpB"/>
</dbReference>
<dbReference type="InterPro" id="IPR011545">
    <property type="entry name" value="DEAD/DEAH_box_helicase_dom"/>
</dbReference>
<dbReference type="CDD" id="cd17990">
    <property type="entry name" value="DEXHc_HrpB"/>
    <property type="match status" value="1"/>
</dbReference>
<dbReference type="CDD" id="cd18791">
    <property type="entry name" value="SF2_C_RHA"/>
    <property type="match status" value="1"/>
</dbReference>